<evidence type="ECO:0000256" key="5">
    <source>
        <dbReference type="ARBA" id="ARBA00022932"/>
    </source>
</evidence>
<evidence type="ECO:0000256" key="6">
    <source>
        <dbReference type="ARBA" id="ARBA00023125"/>
    </source>
</evidence>
<evidence type="ECO:0000256" key="3">
    <source>
        <dbReference type="ARBA" id="ARBA00022679"/>
    </source>
</evidence>
<dbReference type="Gene3D" id="1.10.132.60">
    <property type="entry name" value="DNA polymerase family B, C-terminal domain"/>
    <property type="match status" value="1"/>
</dbReference>
<organism evidence="9">
    <name type="scientific">viral metagenome</name>
    <dbReference type="NCBI Taxonomy" id="1070528"/>
    <lineage>
        <taxon>unclassified sequences</taxon>
        <taxon>metagenomes</taxon>
        <taxon>organismal metagenomes</taxon>
    </lineage>
</organism>
<dbReference type="SMART" id="SM00486">
    <property type="entry name" value="POLBc"/>
    <property type="match status" value="1"/>
</dbReference>
<dbReference type="PRINTS" id="PR00106">
    <property type="entry name" value="DNAPOLB"/>
</dbReference>
<dbReference type="InterPro" id="IPR042087">
    <property type="entry name" value="DNA_pol_B_thumb"/>
</dbReference>
<dbReference type="GO" id="GO:0003677">
    <property type="term" value="F:DNA binding"/>
    <property type="evidence" value="ECO:0007669"/>
    <property type="project" value="UniProtKB-KW"/>
</dbReference>
<accession>A0A6C0CJP8</accession>
<dbReference type="EC" id="2.7.7.7" evidence="2"/>
<dbReference type="GO" id="GO:0000166">
    <property type="term" value="F:nucleotide binding"/>
    <property type="evidence" value="ECO:0007669"/>
    <property type="project" value="InterPro"/>
</dbReference>
<dbReference type="InterPro" id="IPR050240">
    <property type="entry name" value="DNA_pol_type-B"/>
</dbReference>
<feature type="domain" description="DNA-directed DNA polymerase family B multifunctional" evidence="8">
    <location>
        <begin position="569"/>
        <end position="698"/>
    </location>
</feature>
<dbReference type="GO" id="GO:0043625">
    <property type="term" value="C:delta DNA polymerase complex"/>
    <property type="evidence" value="ECO:0007669"/>
    <property type="project" value="TreeGrafter"/>
</dbReference>
<dbReference type="EMBL" id="MN739448">
    <property type="protein sequence ID" value="QHT05006.1"/>
    <property type="molecule type" value="Genomic_DNA"/>
</dbReference>
<dbReference type="SUPFAM" id="SSF56672">
    <property type="entry name" value="DNA/RNA polymerases"/>
    <property type="match status" value="1"/>
</dbReference>
<dbReference type="GO" id="GO:0006297">
    <property type="term" value="P:nucleotide-excision repair, DNA gap filling"/>
    <property type="evidence" value="ECO:0007669"/>
    <property type="project" value="TreeGrafter"/>
</dbReference>
<keyword evidence="6" id="KW-0238">DNA-binding</keyword>
<dbReference type="InterPro" id="IPR006134">
    <property type="entry name" value="DNA-dir_DNA_pol_B_multi_dom"/>
</dbReference>
<dbReference type="InterPro" id="IPR012337">
    <property type="entry name" value="RNaseH-like_sf"/>
</dbReference>
<protein>
    <recommendedName>
        <fullName evidence="2">DNA-directed DNA polymerase</fullName>
        <ecNumber evidence="2">2.7.7.7</ecNumber>
    </recommendedName>
</protein>
<reference evidence="9" key="1">
    <citation type="journal article" date="2020" name="Nature">
        <title>Giant virus diversity and host interactions through global metagenomics.</title>
        <authorList>
            <person name="Schulz F."/>
            <person name="Roux S."/>
            <person name="Paez-Espino D."/>
            <person name="Jungbluth S."/>
            <person name="Walsh D.A."/>
            <person name="Denef V.J."/>
            <person name="McMahon K.D."/>
            <person name="Konstantinidis K.T."/>
            <person name="Eloe-Fadrosh E.A."/>
            <person name="Kyrpides N.C."/>
            <person name="Woyke T."/>
        </authorList>
    </citation>
    <scope>NUCLEOTIDE SEQUENCE</scope>
    <source>
        <strain evidence="9">GVMAG-M-3300021354-14</strain>
    </source>
</reference>
<dbReference type="GO" id="GO:0045004">
    <property type="term" value="P:DNA replication proofreading"/>
    <property type="evidence" value="ECO:0007669"/>
    <property type="project" value="TreeGrafter"/>
</dbReference>
<dbReference type="InterPro" id="IPR006172">
    <property type="entry name" value="DNA-dir_DNA_pol_B"/>
</dbReference>
<dbReference type="InterPro" id="IPR023211">
    <property type="entry name" value="DNA_pol_palm_dom_sf"/>
</dbReference>
<dbReference type="SUPFAM" id="SSF53098">
    <property type="entry name" value="Ribonuclease H-like"/>
    <property type="match status" value="1"/>
</dbReference>
<evidence type="ECO:0000259" key="8">
    <source>
        <dbReference type="Pfam" id="PF00136"/>
    </source>
</evidence>
<evidence type="ECO:0000313" key="9">
    <source>
        <dbReference type="EMBL" id="QHT05006.1"/>
    </source>
</evidence>
<dbReference type="Gene3D" id="3.90.1600.10">
    <property type="entry name" value="Palm domain of DNA polymerase"/>
    <property type="match status" value="1"/>
</dbReference>
<name>A0A6C0CJP8_9ZZZZ</name>
<keyword evidence="5" id="KW-0239">DNA-directed DNA polymerase</keyword>
<dbReference type="GO" id="GO:0008296">
    <property type="term" value="F:3'-5'-DNA exonuclease activity"/>
    <property type="evidence" value="ECO:0007669"/>
    <property type="project" value="TreeGrafter"/>
</dbReference>
<sequence length="1087" mass="124847">MRKVRPADFPASVFQAENDLIHIREISSVQKKPFATPCLWIFGNRRYLNGTIVAYKSAAIKVLNFSYYCYLDATRLDHREIGSILDNLNNDLKTPSCPNPILGHTLVNMKRLIGFDYERWVETGSLERPTIKLFLADPSFGRKLDARLKTPVLDSVKRERKIIGYHCDFDWCDLFVHSNDIRLQGWAQFSQLKLASKKETYCSEEYTYDANSKSVRMVECAYPPPILCATVRIRVGVKKVADEQKATFGPDTSSIHSDKILAIASDVYWCGHHTETAKIRMSSKNLFLKELEGMTEEQMLKQWEQLMNGLNVDTFVFMSDNQDDLLHLALRNVNLTRFREYANKPNEKKNFPGQFYYNHPSRTVINLIKYMEKMQVKPKFDSYNLLAAMFHPAMYNGPVHTSATSFLPNAAILQSSEKNLQELEIETEILRVCEQAPKIISDSLALSNVCSCDVTMIVSRGQQIRCFRRIQHDCHKRGRIINRDQLRVPPLVLPSKKFNSFPEPPKLFNCPIGERNETYDDKWARSIVDPPKDIRLLKIKDPPPVPRSIPVELDEQTTKKQRPAGIFGQEYIPVVKKAKAKPKKKVYPGGFVQDPQANKYLGFEEMIATLDFSSLYPTIMISDRICYCVLAWDRRVLDDDRVTKKYVEIITGESICLITHINGVLVEAILAEVQTDLVKERKRIKTLMEAADEEVESSLIALGLKPNTKGTELDTLIQTKPEWSEKLLVIRATMMNAGNYEKQQLGCKVVANALYGFLGAQKHGLLDCIVLMATVTAIGRWQIKTSGWYVIRYYKGAIIYGDTDSIMIQVPGVKPTGDRLEDWNRAYFEKFTQIASEISDLFPKPQKINMEDLSVRSVFFKQKKNYIKKVYEKPDVFKKLKISGMGFMKRDRCEWARIVCCKIAKYLIEDEHKEIVPLLQSEFKKLSDGLVPLSKLAVSISMKQPSEYKSEHLVQLKLAEKIMTRTGMYPQPGSRIMYVVEDNGKVKHCDKGETLDWAMNHKVNIDLRHYVDQIRTLLELLFIHYPQFPIQRLLKECESNISRAKAMRTSSVLNFFKVKPKEQIIETGPESIDDLNVELVDDEEDDA</sequence>
<evidence type="ECO:0000256" key="2">
    <source>
        <dbReference type="ARBA" id="ARBA00012417"/>
    </source>
</evidence>
<dbReference type="PROSITE" id="PS00116">
    <property type="entry name" value="DNA_POLYMERASE_B"/>
    <property type="match status" value="1"/>
</dbReference>
<dbReference type="InterPro" id="IPR043502">
    <property type="entry name" value="DNA/RNA_pol_sf"/>
</dbReference>
<evidence type="ECO:0000256" key="4">
    <source>
        <dbReference type="ARBA" id="ARBA00022695"/>
    </source>
</evidence>
<dbReference type="GO" id="GO:0003887">
    <property type="term" value="F:DNA-directed DNA polymerase activity"/>
    <property type="evidence" value="ECO:0007669"/>
    <property type="project" value="UniProtKB-KW"/>
</dbReference>
<proteinExistence type="inferred from homology"/>
<dbReference type="Pfam" id="PF00136">
    <property type="entry name" value="DNA_pol_B"/>
    <property type="match status" value="2"/>
</dbReference>
<comment type="similarity">
    <text evidence="1">Belongs to the DNA polymerase type-B family.</text>
</comment>
<dbReference type="AlphaFoldDB" id="A0A6C0CJP8"/>
<dbReference type="InterPro" id="IPR017964">
    <property type="entry name" value="DNA-dir_DNA_pol_B_CS"/>
</dbReference>
<feature type="domain" description="DNA-directed DNA polymerase family B multifunctional" evidence="8">
    <location>
        <begin position="732"/>
        <end position="1019"/>
    </location>
</feature>
<dbReference type="PANTHER" id="PTHR10322">
    <property type="entry name" value="DNA POLYMERASE CATALYTIC SUBUNIT"/>
    <property type="match status" value="1"/>
</dbReference>
<comment type="catalytic activity">
    <reaction evidence="7">
        <text>DNA(n) + a 2'-deoxyribonucleoside 5'-triphosphate = DNA(n+1) + diphosphate</text>
        <dbReference type="Rhea" id="RHEA:22508"/>
        <dbReference type="Rhea" id="RHEA-COMP:17339"/>
        <dbReference type="Rhea" id="RHEA-COMP:17340"/>
        <dbReference type="ChEBI" id="CHEBI:33019"/>
        <dbReference type="ChEBI" id="CHEBI:61560"/>
        <dbReference type="ChEBI" id="CHEBI:173112"/>
        <dbReference type="EC" id="2.7.7.7"/>
    </reaction>
</comment>
<evidence type="ECO:0000256" key="7">
    <source>
        <dbReference type="ARBA" id="ARBA00049244"/>
    </source>
</evidence>
<dbReference type="PANTHER" id="PTHR10322:SF23">
    <property type="entry name" value="DNA POLYMERASE DELTA CATALYTIC SUBUNIT"/>
    <property type="match status" value="1"/>
</dbReference>
<dbReference type="GO" id="GO:0006287">
    <property type="term" value="P:base-excision repair, gap-filling"/>
    <property type="evidence" value="ECO:0007669"/>
    <property type="project" value="TreeGrafter"/>
</dbReference>
<keyword evidence="4" id="KW-0548">Nucleotidyltransferase</keyword>
<keyword evidence="3" id="KW-0808">Transferase</keyword>
<evidence type="ECO:0000256" key="1">
    <source>
        <dbReference type="ARBA" id="ARBA00005755"/>
    </source>
</evidence>
<dbReference type="Gene3D" id="1.10.287.690">
    <property type="entry name" value="Helix hairpin bin"/>
    <property type="match status" value="1"/>
</dbReference>